<dbReference type="GO" id="GO:0004674">
    <property type="term" value="F:protein serine/threonine kinase activity"/>
    <property type="evidence" value="ECO:0007669"/>
    <property type="project" value="UniProtKB-KW"/>
</dbReference>
<dbReference type="InterPro" id="IPR011009">
    <property type="entry name" value="Kinase-like_dom_sf"/>
</dbReference>
<evidence type="ECO:0000313" key="8">
    <source>
        <dbReference type="EMBL" id="CBK22425.2"/>
    </source>
</evidence>
<reference evidence="8" key="1">
    <citation type="submission" date="2010-02" db="EMBL/GenBank/DDBJ databases">
        <title>Sequencing and annotation of the Blastocystis hominis genome.</title>
        <authorList>
            <person name="Wincker P."/>
        </authorList>
    </citation>
    <scope>NUCLEOTIDE SEQUENCE</scope>
    <source>
        <strain evidence="8">Singapore isolate B</strain>
    </source>
</reference>
<dbReference type="InterPro" id="IPR000719">
    <property type="entry name" value="Prot_kinase_dom"/>
</dbReference>
<dbReference type="EC" id="2.7.11.1" evidence="1"/>
<keyword evidence="3 5" id="KW-0067">ATP-binding</keyword>
<organism evidence="8">
    <name type="scientific">Blastocystis hominis</name>
    <dbReference type="NCBI Taxonomy" id="12968"/>
    <lineage>
        <taxon>Eukaryota</taxon>
        <taxon>Sar</taxon>
        <taxon>Stramenopiles</taxon>
        <taxon>Bigyra</taxon>
        <taxon>Opalozoa</taxon>
        <taxon>Opalinata</taxon>
        <taxon>Blastocystidae</taxon>
        <taxon>Blastocystis</taxon>
    </lineage>
</organism>
<dbReference type="OrthoDB" id="5800476at2759"/>
<feature type="domain" description="Protein kinase" evidence="7">
    <location>
        <begin position="14"/>
        <end position="292"/>
    </location>
</feature>
<gene>
    <name evidence="8" type="ORF">GSBLH_T00002549001</name>
</gene>
<dbReference type="PROSITE" id="PS00107">
    <property type="entry name" value="PROTEIN_KINASE_ATP"/>
    <property type="match status" value="1"/>
</dbReference>
<keyword evidence="9" id="KW-1185">Reference proteome</keyword>
<dbReference type="Gene3D" id="1.10.510.10">
    <property type="entry name" value="Transferase(Phosphotransferase) domain 1"/>
    <property type="match status" value="1"/>
</dbReference>
<dbReference type="Proteomes" id="UP000008312">
    <property type="component" value="Unassembled WGS sequence"/>
</dbReference>
<dbReference type="InParanoid" id="D8M3F2"/>
<evidence type="ECO:0000256" key="2">
    <source>
        <dbReference type="ARBA" id="ARBA00022741"/>
    </source>
</evidence>
<dbReference type="EMBL" id="FN668650">
    <property type="protein sequence ID" value="CBK22425.2"/>
    <property type="molecule type" value="Genomic_DNA"/>
</dbReference>
<dbReference type="FunFam" id="1.10.510.10:FF:000596">
    <property type="entry name" value="CK1 family protein kinase"/>
    <property type="match status" value="1"/>
</dbReference>
<comment type="similarity">
    <text evidence="6">Belongs to the protein kinase superfamily.</text>
</comment>
<keyword evidence="6" id="KW-0418">Kinase</keyword>
<dbReference type="RefSeq" id="XP_012896473.1">
    <property type="nucleotide sequence ID" value="XM_013041019.1"/>
</dbReference>
<evidence type="ECO:0000256" key="1">
    <source>
        <dbReference type="ARBA" id="ARBA00012513"/>
    </source>
</evidence>
<evidence type="ECO:0000256" key="5">
    <source>
        <dbReference type="PROSITE-ProRule" id="PRU10141"/>
    </source>
</evidence>
<evidence type="ECO:0000256" key="3">
    <source>
        <dbReference type="ARBA" id="ARBA00022840"/>
    </source>
</evidence>
<dbReference type="SUPFAM" id="SSF56112">
    <property type="entry name" value="Protein kinase-like (PK-like)"/>
    <property type="match status" value="1"/>
</dbReference>
<keyword evidence="6" id="KW-0723">Serine/threonine-protein kinase</keyword>
<dbReference type="GO" id="GO:0005524">
    <property type="term" value="F:ATP binding"/>
    <property type="evidence" value="ECO:0007669"/>
    <property type="project" value="UniProtKB-UniRule"/>
</dbReference>
<feature type="binding site" evidence="5">
    <location>
        <position position="43"/>
    </location>
    <ligand>
        <name>ATP</name>
        <dbReference type="ChEBI" id="CHEBI:30616"/>
    </ligand>
</feature>
<dbReference type="PROSITE" id="PS50011">
    <property type="entry name" value="PROTEIN_KINASE_DOM"/>
    <property type="match status" value="1"/>
</dbReference>
<dbReference type="InterPro" id="IPR008271">
    <property type="entry name" value="Ser/Thr_kinase_AS"/>
</dbReference>
<dbReference type="OMA" id="PRTRWYG"/>
<keyword evidence="6" id="KW-0808">Transferase</keyword>
<dbReference type="CDD" id="cd14016">
    <property type="entry name" value="STKc_CK1"/>
    <property type="match status" value="1"/>
</dbReference>
<sequence length="296" mass="34211">MAAILSAKQFHKDYKITKKIGHGAFGEIYIGSDIHTGRPIALKKESSQCKCSQLRYEAKVYSILEGGMGIPKVYMNGILEDNNIMVMDLLGPSLEDMFNYCGRRFTLKTTMMLGIELITRLEFIHHRNFIHRDIKPDNFVIGTGDRANVVYIIDFGLSKQYRNPHHFRHIPYREDKSLTGTPRYASLSNHLGIEQSRRDDLESLGYVLLYFVRGKLPWQGLNATSKKKKYNRIMECKIENSFATLCAGQPEELLEYMNYCRSLSFDQKPNYRYLRGLFRRVLAKNVGKSLWLCALV</sequence>
<dbReference type="SMART" id="SM00220">
    <property type="entry name" value="S_TKc"/>
    <property type="match status" value="1"/>
</dbReference>
<accession>D8M3F2</accession>
<evidence type="ECO:0000256" key="4">
    <source>
        <dbReference type="ARBA" id="ARBA00023860"/>
    </source>
</evidence>
<dbReference type="GeneID" id="24919707"/>
<evidence type="ECO:0000313" key="9">
    <source>
        <dbReference type="Proteomes" id="UP000008312"/>
    </source>
</evidence>
<evidence type="ECO:0000256" key="6">
    <source>
        <dbReference type="RuleBase" id="RU000304"/>
    </source>
</evidence>
<dbReference type="PROSITE" id="PS00108">
    <property type="entry name" value="PROTEIN_KINASE_ST"/>
    <property type="match status" value="1"/>
</dbReference>
<dbReference type="AlphaFoldDB" id="D8M3F2"/>
<proteinExistence type="inferred from homology"/>
<protein>
    <recommendedName>
        <fullName evidence="4">Casein kinase I</fullName>
        <ecNumber evidence="1">2.7.11.1</ecNumber>
    </recommendedName>
</protein>
<evidence type="ECO:0000259" key="7">
    <source>
        <dbReference type="PROSITE" id="PS50011"/>
    </source>
</evidence>
<name>D8M3F2_BLAHO</name>
<keyword evidence="2 5" id="KW-0547">Nucleotide-binding</keyword>
<dbReference type="InterPro" id="IPR050235">
    <property type="entry name" value="CK1_Ser-Thr_kinase"/>
</dbReference>
<dbReference type="InterPro" id="IPR017441">
    <property type="entry name" value="Protein_kinase_ATP_BS"/>
</dbReference>
<dbReference type="Pfam" id="PF00069">
    <property type="entry name" value="Pkinase"/>
    <property type="match status" value="1"/>
</dbReference>
<dbReference type="PANTHER" id="PTHR11909">
    <property type="entry name" value="CASEIN KINASE-RELATED"/>
    <property type="match status" value="1"/>
</dbReference>